<comment type="caution">
    <text evidence="2">The sequence shown here is derived from an EMBL/GenBank/DDBJ whole genome shotgun (WGS) entry which is preliminary data.</text>
</comment>
<feature type="region of interest" description="Disordered" evidence="1">
    <location>
        <begin position="142"/>
        <end position="163"/>
    </location>
</feature>
<evidence type="ECO:0000313" key="3">
    <source>
        <dbReference type="Proteomes" id="UP000320762"/>
    </source>
</evidence>
<reference evidence="2 3" key="1">
    <citation type="journal article" date="2019" name="New Phytol.">
        <title>Comparative genomics reveals unique wood-decay strategies and fruiting body development in the Schizophyllaceae.</title>
        <authorList>
            <person name="Almasi E."/>
            <person name="Sahu N."/>
            <person name="Krizsan K."/>
            <person name="Balint B."/>
            <person name="Kovacs G.M."/>
            <person name="Kiss B."/>
            <person name="Cseklye J."/>
            <person name="Drula E."/>
            <person name="Henrissat B."/>
            <person name="Nagy I."/>
            <person name="Chovatia M."/>
            <person name="Adam C."/>
            <person name="LaButti K."/>
            <person name="Lipzen A."/>
            <person name="Riley R."/>
            <person name="Grigoriev I.V."/>
            <person name="Nagy L.G."/>
        </authorList>
    </citation>
    <scope>NUCLEOTIDE SEQUENCE [LARGE SCALE GENOMIC DNA]</scope>
    <source>
        <strain evidence="2 3">NL-1724</strain>
    </source>
</reference>
<sequence length="163" mass="16954">MLSSLSTPSWTTLAASSGPHCCVCHACNDGRGGAVRHLCPPTYLLGARRRTRRLLDRRGPSDSRQLSTSSIPSPLPSMSAGIPSTACIAPPYIFTVVVDAPPGEPESPLADTTGACDVEGAGAGRESALCTTLCSTFVTTSGPPARHPRQRRQLCTPPVSTVV</sequence>
<dbReference type="EMBL" id="VDMD01000054">
    <property type="protein sequence ID" value="TRM57027.1"/>
    <property type="molecule type" value="Genomic_DNA"/>
</dbReference>
<evidence type="ECO:0000313" key="2">
    <source>
        <dbReference type="EMBL" id="TRM57027.1"/>
    </source>
</evidence>
<accession>A0A550BWV8</accession>
<feature type="non-terminal residue" evidence="2">
    <location>
        <position position="163"/>
    </location>
</feature>
<feature type="region of interest" description="Disordered" evidence="1">
    <location>
        <begin position="50"/>
        <end position="75"/>
    </location>
</feature>
<gene>
    <name evidence="2" type="ORF">BD626DRAFT_516738</name>
</gene>
<keyword evidence="3" id="KW-1185">Reference proteome</keyword>
<name>A0A550BWV8_9AGAR</name>
<proteinExistence type="predicted"/>
<protein>
    <submittedName>
        <fullName evidence="2">Uncharacterized protein</fullName>
    </submittedName>
</protein>
<organism evidence="2 3">
    <name type="scientific">Schizophyllum amplum</name>
    <dbReference type="NCBI Taxonomy" id="97359"/>
    <lineage>
        <taxon>Eukaryota</taxon>
        <taxon>Fungi</taxon>
        <taxon>Dikarya</taxon>
        <taxon>Basidiomycota</taxon>
        <taxon>Agaricomycotina</taxon>
        <taxon>Agaricomycetes</taxon>
        <taxon>Agaricomycetidae</taxon>
        <taxon>Agaricales</taxon>
        <taxon>Schizophyllaceae</taxon>
        <taxon>Schizophyllum</taxon>
    </lineage>
</organism>
<dbReference type="Proteomes" id="UP000320762">
    <property type="component" value="Unassembled WGS sequence"/>
</dbReference>
<evidence type="ECO:0000256" key="1">
    <source>
        <dbReference type="SAM" id="MobiDB-lite"/>
    </source>
</evidence>
<dbReference type="AlphaFoldDB" id="A0A550BWV8"/>